<protein>
    <recommendedName>
        <fullName evidence="3">Sialidase domain-containing protein</fullName>
    </recommendedName>
</protein>
<reference evidence="1 2" key="1">
    <citation type="submission" date="2019-08" db="EMBL/GenBank/DDBJ databases">
        <title>Deep-cultivation of Planctomycetes and their phenomic and genomic characterization uncovers novel biology.</title>
        <authorList>
            <person name="Wiegand S."/>
            <person name="Jogler M."/>
            <person name="Boedeker C."/>
            <person name="Pinto D."/>
            <person name="Vollmers J."/>
            <person name="Rivas-Marin E."/>
            <person name="Kohn T."/>
            <person name="Peeters S.H."/>
            <person name="Heuer A."/>
            <person name="Rast P."/>
            <person name="Oberbeckmann S."/>
            <person name="Bunk B."/>
            <person name="Jeske O."/>
            <person name="Meyerdierks A."/>
            <person name="Storesund J.E."/>
            <person name="Kallscheuer N."/>
            <person name="Luecker S."/>
            <person name="Lage O.M."/>
            <person name="Pohl T."/>
            <person name="Merkel B.J."/>
            <person name="Hornburger P."/>
            <person name="Mueller R.-W."/>
            <person name="Bruemmer F."/>
            <person name="Labrenz M."/>
            <person name="Spormann A.M."/>
            <person name="Op den Camp H."/>
            <person name="Overmann J."/>
            <person name="Amann R."/>
            <person name="Jetten M.S.M."/>
            <person name="Mascher T."/>
            <person name="Medema M.H."/>
            <person name="Devos D.P."/>
            <person name="Kaster A.-K."/>
            <person name="Ovreas L."/>
            <person name="Rohde M."/>
            <person name="Galperin M.Y."/>
            <person name="Jogler C."/>
        </authorList>
    </citation>
    <scope>NUCLEOTIDE SEQUENCE [LARGE SCALE GENOMIC DNA]</scope>
    <source>
        <strain evidence="1 2">UC8</strain>
    </source>
</reference>
<dbReference type="AlphaFoldDB" id="A0A5B9QLH5"/>
<dbReference type="KEGG" id="rul:UC8_18770"/>
<sequence length="463" mass="51753">MSSWTAPLFRSDARQSVEIIMRPPSGEGSYKMPAKHVNSTTKWRCAASRFKRYLTLLCLICAIATSTLTTNAIAEQPPQLIDSISKQTLWRNRDGNSQTWFHPRVCMMPGPDGKPVALMTLQVIGGSDYFGPVHWSQSTDLGKTWSEPQPIAGLGRDPVAGRSDGLKAGVCDVVPQYHPQTDSVLALGHVVFYKGAHFARKEQLARYPVYVTRNSDGEWSDRKIMNWDDPRGAFIYTNNCGQRVVTPDGDVQMSFTFGPQASNRMVAGVQASFDGQQLKIKEVGPALHNPKGRGLLEPSVTQFGDTFWMTMRAEDNRGYVSVSDDGLNWDDKQAWTWEDGTPLGMSTTQQHWLTHSDGLFLVYTRKDASNKNVMRWRSPLWVAQVDTAKRCLIKSSERVVLPLVGDGVNDPNNVAIMGNFHVTHASPDEAWVTVGEWMPRGGYKGDVLLARIRWSKPNRLPLW</sequence>
<proteinExistence type="predicted"/>
<name>A0A5B9QLH5_9BACT</name>
<dbReference type="InterPro" id="IPR036278">
    <property type="entry name" value="Sialidase_sf"/>
</dbReference>
<gene>
    <name evidence="1" type="ORF">UC8_18770</name>
</gene>
<accession>A0A5B9QLH5</accession>
<dbReference type="Gene3D" id="2.120.10.10">
    <property type="match status" value="1"/>
</dbReference>
<keyword evidence="2" id="KW-1185">Reference proteome</keyword>
<dbReference type="CDD" id="cd15482">
    <property type="entry name" value="Sialidase_non-viral"/>
    <property type="match status" value="1"/>
</dbReference>
<evidence type="ECO:0008006" key="3">
    <source>
        <dbReference type="Google" id="ProtNLM"/>
    </source>
</evidence>
<organism evidence="1 2">
    <name type="scientific">Roseimaritima ulvae</name>
    <dbReference type="NCBI Taxonomy" id="980254"/>
    <lineage>
        <taxon>Bacteria</taxon>
        <taxon>Pseudomonadati</taxon>
        <taxon>Planctomycetota</taxon>
        <taxon>Planctomycetia</taxon>
        <taxon>Pirellulales</taxon>
        <taxon>Pirellulaceae</taxon>
        <taxon>Roseimaritima</taxon>
    </lineage>
</organism>
<evidence type="ECO:0000313" key="2">
    <source>
        <dbReference type="Proteomes" id="UP000325286"/>
    </source>
</evidence>
<evidence type="ECO:0000313" key="1">
    <source>
        <dbReference type="EMBL" id="QEG39878.1"/>
    </source>
</evidence>
<dbReference type="SUPFAM" id="SSF50939">
    <property type="entry name" value="Sialidases"/>
    <property type="match status" value="1"/>
</dbReference>
<dbReference type="Proteomes" id="UP000325286">
    <property type="component" value="Chromosome"/>
</dbReference>
<dbReference type="EMBL" id="CP042914">
    <property type="protein sequence ID" value="QEG39878.1"/>
    <property type="molecule type" value="Genomic_DNA"/>
</dbReference>